<feature type="compositionally biased region" description="Basic and acidic residues" evidence="1">
    <location>
        <begin position="775"/>
        <end position="791"/>
    </location>
</feature>
<gene>
    <name evidence="2" type="ORF">C5167_032857</name>
</gene>
<evidence type="ECO:0000313" key="2">
    <source>
        <dbReference type="EMBL" id="RZC69733.1"/>
    </source>
</evidence>
<dbReference type="Gramene" id="RZC69733">
    <property type="protein sequence ID" value="RZC69733"/>
    <property type="gene ID" value="C5167_032857"/>
</dbReference>
<evidence type="ECO:0000256" key="1">
    <source>
        <dbReference type="SAM" id="MobiDB-lite"/>
    </source>
</evidence>
<name>A0A4Y7K8S3_PAPSO</name>
<keyword evidence="3" id="KW-1185">Reference proteome</keyword>
<evidence type="ECO:0000313" key="3">
    <source>
        <dbReference type="Proteomes" id="UP000316621"/>
    </source>
</evidence>
<reference evidence="2 3" key="1">
    <citation type="journal article" date="2018" name="Science">
        <title>The opium poppy genome and morphinan production.</title>
        <authorList>
            <person name="Guo L."/>
            <person name="Winzer T."/>
            <person name="Yang X."/>
            <person name="Li Y."/>
            <person name="Ning Z."/>
            <person name="He Z."/>
            <person name="Teodor R."/>
            <person name="Lu Y."/>
            <person name="Bowser T.A."/>
            <person name="Graham I.A."/>
            <person name="Ye K."/>
        </authorList>
    </citation>
    <scope>NUCLEOTIDE SEQUENCE [LARGE SCALE GENOMIC DNA]</scope>
    <source>
        <strain evidence="3">cv. HN1</strain>
        <tissue evidence="2">Leaves</tissue>
    </source>
</reference>
<proteinExistence type="predicted"/>
<dbReference type="Proteomes" id="UP000316621">
    <property type="component" value="Chromosome 7"/>
</dbReference>
<accession>A0A4Y7K8S3</accession>
<feature type="region of interest" description="Disordered" evidence="1">
    <location>
        <begin position="711"/>
        <end position="823"/>
    </location>
</feature>
<organism evidence="2 3">
    <name type="scientific">Papaver somniferum</name>
    <name type="common">Opium poppy</name>
    <dbReference type="NCBI Taxonomy" id="3469"/>
    <lineage>
        <taxon>Eukaryota</taxon>
        <taxon>Viridiplantae</taxon>
        <taxon>Streptophyta</taxon>
        <taxon>Embryophyta</taxon>
        <taxon>Tracheophyta</taxon>
        <taxon>Spermatophyta</taxon>
        <taxon>Magnoliopsida</taxon>
        <taxon>Ranunculales</taxon>
        <taxon>Papaveraceae</taxon>
        <taxon>Papaveroideae</taxon>
        <taxon>Papaver</taxon>
    </lineage>
</organism>
<sequence>MGDIWYLVREKFQLYNHLLDMKRRYQDILNDAPSPSRNYHLSQTEYLINFTKHRWESIYIPPLADQFVHGVANTKMVEVKEQFDDLASTMLTKEVFYSTVESYFGKKNCNREDPVGASKITSTSSDEDDPTKSIGICDLISTSVAQPFDSEDFGIVISEKADSIPTSVQLDSSSQVLNRVESQKVNSNFAGAVKEKDGSFDCVNFPVIETAKIDVKEFTWINQIKIGEVNYPFLDFHFNKFEKNLEYLKELLCISYNKSNCEDCCSIHLNVTRSLFDQDFWFLHGIVHLCITDAAILDDINMFDKRSESRSLNGVEADVFWQLKMGKVFDRGKESDIIKMSSNSVENNKRSLHLLARVVRFNNVHRGYVHNSPSGCSYMIKMAMLRSMPDSDHGGVCFYLYFVIARKYPLTSQLGNGSRNSLKIYVIARKYAAGNGIMLASSREEFLVEGVKIKDLLVMVNGGVRFYGYLRWKFRLFPPGIWSLRSVAMKVKFSVFNLNANWTAHSKSFWVVYVYIEVLWSSDEDYIREHGFPNASEWLRVVQLEFLRGVRKFEANGGPNLHYVLMSIPSQVGAINESESTFHLTGVVPFITAVAVQLHETCCCNIDAISRRMCGMLSNSGVVVIAEHNGRSAHIMVFSTIAKSAYHAAIVQGYQPTTTMSCTSIGGSARLQTTILAPSALLLQLSQANTYLSKLLFTTLILEDKDAFKGSGMSCTGNDRKHSPYRSLPPIPYRSPSTRSPDISPPKGAPPRYSQSDLRPRRTFSSSDLKAASQKWRDQVRSSRYAVDRPAGRPSSQRSEPLEVQPIRSIVPPNPSSSQKSKA</sequence>
<dbReference type="EMBL" id="CM010721">
    <property type="protein sequence ID" value="RZC69733.1"/>
    <property type="molecule type" value="Genomic_DNA"/>
</dbReference>
<dbReference type="AlphaFoldDB" id="A0A4Y7K8S3"/>
<protein>
    <submittedName>
        <fullName evidence="2">Uncharacterized protein</fullName>
    </submittedName>
</protein>
<feature type="compositionally biased region" description="Polar residues" evidence="1">
    <location>
        <begin position="753"/>
        <end position="768"/>
    </location>
</feature>